<comment type="similarity">
    <text evidence="1">Belongs to the UPF0111 family.</text>
</comment>
<dbReference type="EMBL" id="LAZR01027282">
    <property type="protein sequence ID" value="KKL66204.1"/>
    <property type="molecule type" value="Genomic_DNA"/>
</dbReference>
<reference evidence="2" key="1">
    <citation type="journal article" date="2015" name="Nature">
        <title>Complex archaea that bridge the gap between prokaryotes and eukaryotes.</title>
        <authorList>
            <person name="Spang A."/>
            <person name="Saw J.H."/>
            <person name="Jorgensen S.L."/>
            <person name="Zaremba-Niedzwiedzka K."/>
            <person name="Martijn J."/>
            <person name="Lind A.E."/>
            <person name="van Eijk R."/>
            <person name="Schleper C."/>
            <person name="Guy L."/>
            <person name="Ettema T.J."/>
        </authorList>
    </citation>
    <scope>NUCLEOTIDE SEQUENCE</scope>
</reference>
<sequence length="216" mass="24781">MIFFKKEKEVIVLIIKHIEIVEDCVLSAAKAIDSYLKDDIDSAKRLAQQVDRIETRADLVRYEMRDKLYSGAYLPRLREDIYKLVESLDEVADAGEACCDFFLNQRPVFPDELKPLFLEVSQESLGIIKPLKAAILCFIKGECSTEVIREHAKEVGLKESEVDKIEWDLTKQIFISTLDHSHKLHLRRCLEIIALVSDLAEDVTDQLDLVTLKSMI</sequence>
<evidence type="ECO:0000313" key="2">
    <source>
        <dbReference type="EMBL" id="KKL66204.1"/>
    </source>
</evidence>
<dbReference type="InterPro" id="IPR038078">
    <property type="entry name" value="PhoU-like_sf"/>
</dbReference>
<accession>A0A0F9DWS1</accession>
<dbReference type="Gene3D" id="1.20.58.220">
    <property type="entry name" value="Phosphate transport system protein phou homolog 2, domain 2"/>
    <property type="match status" value="1"/>
</dbReference>
<gene>
    <name evidence="2" type="ORF">LCGC14_2147320</name>
</gene>
<dbReference type="PANTHER" id="PTHR36536">
    <property type="entry name" value="UPF0111 PROTEIN HI_1603"/>
    <property type="match status" value="1"/>
</dbReference>
<dbReference type="InterPro" id="IPR018445">
    <property type="entry name" value="Put_Phosphate_transp_reg"/>
</dbReference>
<dbReference type="PANTHER" id="PTHR36536:SF3">
    <property type="entry name" value="UPF0111 PROTEIN HI_1603"/>
    <property type="match status" value="1"/>
</dbReference>
<dbReference type="SUPFAM" id="SSF109755">
    <property type="entry name" value="PhoU-like"/>
    <property type="match status" value="1"/>
</dbReference>
<dbReference type="InterPro" id="IPR002727">
    <property type="entry name" value="DUF47"/>
</dbReference>
<dbReference type="AlphaFoldDB" id="A0A0F9DWS1"/>
<dbReference type="Pfam" id="PF01865">
    <property type="entry name" value="PhoU_div"/>
    <property type="match status" value="1"/>
</dbReference>
<proteinExistence type="inferred from homology"/>
<organism evidence="2">
    <name type="scientific">marine sediment metagenome</name>
    <dbReference type="NCBI Taxonomy" id="412755"/>
    <lineage>
        <taxon>unclassified sequences</taxon>
        <taxon>metagenomes</taxon>
        <taxon>ecological metagenomes</taxon>
    </lineage>
</organism>
<protein>
    <recommendedName>
        <fullName evidence="3">PhoU domain-containing protein</fullName>
    </recommendedName>
</protein>
<comment type="caution">
    <text evidence="2">The sequence shown here is derived from an EMBL/GenBank/DDBJ whole genome shotgun (WGS) entry which is preliminary data.</text>
</comment>
<evidence type="ECO:0000256" key="1">
    <source>
        <dbReference type="ARBA" id="ARBA00008591"/>
    </source>
</evidence>
<evidence type="ECO:0008006" key="3">
    <source>
        <dbReference type="Google" id="ProtNLM"/>
    </source>
</evidence>
<name>A0A0F9DWS1_9ZZZZ</name>